<dbReference type="Proteomes" id="UP000011572">
    <property type="component" value="Unassembled WGS sequence"/>
</dbReference>
<dbReference type="InterPro" id="IPR007159">
    <property type="entry name" value="SpoVT-AbrB_dom"/>
</dbReference>
<dbReference type="SMART" id="SM00966">
    <property type="entry name" value="SpoVT_AbrB"/>
    <property type="match status" value="1"/>
</dbReference>
<sequence length="86" mass="9831">MSKSTRVTEKGQATIPHELREKYDLQPGDEVVWMDTDEGIVVKKRTRTGGRGMLVPEGTSAEKREEIAAELGQRVRDRRDRNYEDA</sequence>
<accession>M0DR45</accession>
<dbReference type="PATRIC" id="fig|1227486.3.peg.244"/>
<protein>
    <submittedName>
        <fullName evidence="2">AbrB family transcription regulator</fullName>
    </submittedName>
</protein>
<dbReference type="NCBIfam" id="TIGR01439">
    <property type="entry name" value="lp_hng_hel_AbrB"/>
    <property type="match status" value="1"/>
</dbReference>
<gene>
    <name evidence="2" type="ORF">C473_01489</name>
</gene>
<feature type="domain" description="SpoVT-AbrB" evidence="1">
    <location>
        <begin position="5"/>
        <end position="50"/>
    </location>
</feature>
<dbReference type="AlphaFoldDB" id="M0DR45"/>
<dbReference type="SUPFAM" id="SSF89447">
    <property type="entry name" value="AbrB/MazE/MraZ-like"/>
    <property type="match status" value="1"/>
</dbReference>
<evidence type="ECO:0000313" key="2">
    <source>
        <dbReference type="EMBL" id="ELZ37152.1"/>
    </source>
</evidence>
<reference evidence="2 3" key="1">
    <citation type="journal article" date="2014" name="PLoS Genet.">
        <title>Phylogenetically driven sequencing of extremely halophilic archaea reveals strategies for static and dynamic osmo-response.</title>
        <authorList>
            <person name="Becker E.A."/>
            <person name="Seitzer P.M."/>
            <person name="Tritt A."/>
            <person name="Larsen D."/>
            <person name="Krusor M."/>
            <person name="Yao A.I."/>
            <person name="Wu D."/>
            <person name="Madern D."/>
            <person name="Eisen J.A."/>
            <person name="Darling A.E."/>
            <person name="Facciotti M.T."/>
        </authorList>
    </citation>
    <scope>NUCLEOTIDE SEQUENCE [LARGE SCALE GENOMIC DNA]</scope>
    <source>
        <strain evidence="2 3">JCM 10247</strain>
    </source>
</reference>
<dbReference type="EMBL" id="AOIW01000021">
    <property type="protein sequence ID" value="ELZ37152.1"/>
    <property type="molecule type" value="Genomic_DNA"/>
</dbReference>
<dbReference type="Gene3D" id="2.10.260.10">
    <property type="match status" value="1"/>
</dbReference>
<comment type="caution">
    <text evidence="2">The sequence shown here is derived from an EMBL/GenBank/DDBJ whole genome shotgun (WGS) entry which is preliminary data.</text>
</comment>
<dbReference type="RefSeq" id="WP_004598831.1">
    <property type="nucleotide sequence ID" value="NZ_AOIW01000021.1"/>
</dbReference>
<evidence type="ECO:0000259" key="1">
    <source>
        <dbReference type="SMART" id="SM00966"/>
    </source>
</evidence>
<name>M0DR45_9EURY</name>
<proteinExistence type="predicted"/>
<evidence type="ECO:0000313" key="3">
    <source>
        <dbReference type="Proteomes" id="UP000011572"/>
    </source>
</evidence>
<dbReference type="InterPro" id="IPR037914">
    <property type="entry name" value="SpoVT-AbrB_sf"/>
</dbReference>
<dbReference type="GO" id="GO:0003677">
    <property type="term" value="F:DNA binding"/>
    <property type="evidence" value="ECO:0007669"/>
    <property type="project" value="InterPro"/>
</dbReference>
<organism evidence="2 3">
    <name type="scientific">Halorubrum distributum JCM 10247</name>
    <dbReference type="NCBI Taxonomy" id="1227486"/>
    <lineage>
        <taxon>Archaea</taxon>
        <taxon>Methanobacteriati</taxon>
        <taxon>Methanobacteriota</taxon>
        <taxon>Stenosarchaea group</taxon>
        <taxon>Halobacteria</taxon>
        <taxon>Halobacteriales</taxon>
        <taxon>Haloferacaceae</taxon>
        <taxon>Halorubrum</taxon>
        <taxon>Halorubrum distributum group</taxon>
    </lineage>
</organism>
<dbReference type="Pfam" id="PF04014">
    <property type="entry name" value="MazE_antitoxin"/>
    <property type="match status" value="1"/>
</dbReference>